<evidence type="ECO:0000256" key="1">
    <source>
        <dbReference type="SAM" id="MobiDB-lite"/>
    </source>
</evidence>
<keyword evidence="3" id="KW-1185">Reference proteome</keyword>
<comment type="caution">
    <text evidence="2">The sequence shown here is derived from an EMBL/GenBank/DDBJ whole genome shotgun (WGS) entry which is preliminary data.</text>
</comment>
<dbReference type="AlphaFoldDB" id="A0A9P6BAF5"/>
<accession>A0A9P6BAF5</accession>
<dbReference type="Proteomes" id="UP000886523">
    <property type="component" value="Unassembled WGS sequence"/>
</dbReference>
<reference evidence="2" key="1">
    <citation type="journal article" date="2020" name="Nat. Commun.">
        <title>Large-scale genome sequencing of mycorrhizal fungi provides insights into the early evolution of symbiotic traits.</title>
        <authorList>
            <person name="Miyauchi S."/>
            <person name="Kiss E."/>
            <person name="Kuo A."/>
            <person name="Drula E."/>
            <person name="Kohler A."/>
            <person name="Sanchez-Garcia M."/>
            <person name="Morin E."/>
            <person name="Andreopoulos B."/>
            <person name="Barry K.W."/>
            <person name="Bonito G."/>
            <person name="Buee M."/>
            <person name="Carver A."/>
            <person name="Chen C."/>
            <person name="Cichocki N."/>
            <person name="Clum A."/>
            <person name="Culley D."/>
            <person name="Crous P.W."/>
            <person name="Fauchery L."/>
            <person name="Girlanda M."/>
            <person name="Hayes R.D."/>
            <person name="Keri Z."/>
            <person name="LaButti K."/>
            <person name="Lipzen A."/>
            <person name="Lombard V."/>
            <person name="Magnuson J."/>
            <person name="Maillard F."/>
            <person name="Murat C."/>
            <person name="Nolan M."/>
            <person name="Ohm R.A."/>
            <person name="Pangilinan J."/>
            <person name="Pereira M.F."/>
            <person name="Perotto S."/>
            <person name="Peter M."/>
            <person name="Pfister S."/>
            <person name="Riley R."/>
            <person name="Sitrit Y."/>
            <person name="Stielow J.B."/>
            <person name="Szollosi G."/>
            <person name="Zifcakova L."/>
            <person name="Stursova M."/>
            <person name="Spatafora J.W."/>
            <person name="Tedersoo L."/>
            <person name="Vaario L.M."/>
            <person name="Yamada A."/>
            <person name="Yan M."/>
            <person name="Wang P."/>
            <person name="Xu J."/>
            <person name="Bruns T."/>
            <person name="Baldrian P."/>
            <person name="Vilgalys R."/>
            <person name="Dunand C."/>
            <person name="Henrissat B."/>
            <person name="Grigoriev I.V."/>
            <person name="Hibbett D."/>
            <person name="Nagy L.G."/>
            <person name="Martin F.M."/>
        </authorList>
    </citation>
    <scope>NUCLEOTIDE SEQUENCE</scope>
    <source>
        <strain evidence="2">UP504</strain>
    </source>
</reference>
<feature type="compositionally biased region" description="Polar residues" evidence="1">
    <location>
        <begin position="184"/>
        <end position="194"/>
    </location>
</feature>
<protein>
    <submittedName>
        <fullName evidence="2">Uncharacterized protein</fullName>
    </submittedName>
</protein>
<organism evidence="2 3">
    <name type="scientific">Hydnum rufescens UP504</name>
    <dbReference type="NCBI Taxonomy" id="1448309"/>
    <lineage>
        <taxon>Eukaryota</taxon>
        <taxon>Fungi</taxon>
        <taxon>Dikarya</taxon>
        <taxon>Basidiomycota</taxon>
        <taxon>Agaricomycotina</taxon>
        <taxon>Agaricomycetes</taxon>
        <taxon>Cantharellales</taxon>
        <taxon>Hydnaceae</taxon>
        <taxon>Hydnum</taxon>
    </lineage>
</organism>
<evidence type="ECO:0000313" key="3">
    <source>
        <dbReference type="Proteomes" id="UP000886523"/>
    </source>
</evidence>
<sequence length="837" mass="92089">MEMDGLVLWGCGKHAVAIADDFERVFASVPSDGPMLQWVENLISMAQTSYTLFNKEYESSSIHESETQHNPPATSVSTHDTDSNTLQPLQSKFYHTPPLVRLTQGANGRLFAVNKGDEIIESDLDPDTEDMFDPMNVSEDEINEDHFLELDKPSPPVKCKKKSPTAPNSAVIGNHRDGTGDATGENNNRGLQSQRPIKTKCRVIKSKLFIDDDHYDGNGGINACGIDSSGIDNGGIDSRGIGNSGINDSGIADGGIADGRIDDGGITDGGIDDGGIDDGGIDDSGIDNNGSDDGGIDTGQDNSGEINGSAAKSTPGRRLTQLEEDEILDLADDLDHQVEDMATRMNVPISRIWLALGMLFKDKRAPSAWTGFQKMFKDMNKKPRDQSLQVWTRDIVAPAYNAHRASLDNEGLKKFKDDMIQRCMDDEASKDLTKVLNGGRAKVMDRIGNQLSRQAQALEKLNVVMAGYVLCGDPSDGHAVTQNSFFGTPAVVKAFQDMHQDMARHFSDIIVQVYSETHKSSRPDMDLWSEEAHDKLRGSNAAICDQGKKVFINFLHSLFPDSFVPFKHIFVGMGQVCLECGVRLVGWPLFQQFPHRRSGVKWSAMGQNFKLVKWTDDELYNKSRRNDGSISLVVDTEERTHIRADEIDNWEHHFLRRSEPSRPPSHSRVSTHSRTPAQGNVPVPQKASGRARATAEEMRHKWLVCTLNKLDAEKVSSKVHKTSQRAAIVSVRVPSGRSTDLPALSLPDEVDHVNPLSPTFTVDSYDSSHPPTHANDVTIATTDPSMGNSSRRDCMALLSGLVRRMNNPLTTCALLTHRKMLPLTAIPHLAHPHILVP</sequence>
<feature type="region of interest" description="Disordered" evidence="1">
    <location>
        <begin position="764"/>
        <end position="786"/>
    </location>
</feature>
<feature type="compositionally biased region" description="Polar residues" evidence="1">
    <location>
        <begin position="300"/>
        <end position="312"/>
    </location>
</feature>
<feature type="region of interest" description="Disordered" evidence="1">
    <location>
        <begin position="61"/>
        <end position="89"/>
    </location>
</feature>
<proteinExistence type="predicted"/>
<feature type="compositionally biased region" description="Low complexity" evidence="1">
    <location>
        <begin position="664"/>
        <end position="676"/>
    </location>
</feature>
<evidence type="ECO:0000313" key="2">
    <source>
        <dbReference type="EMBL" id="KAF9520744.1"/>
    </source>
</evidence>
<gene>
    <name evidence="2" type="ORF">BS47DRAFT_1357159</name>
</gene>
<feature type="region of interest" description="Disordered" evidence="1">
    <location>
        <begin position="263"/>
        <end position="319"/>
    </location>
</feature>
<feature type="region of interest" description="Disordered" evidence="1">
    <location>
        <begin position="655"/>
        <end position="694"/>
    </location>
</feature>
<dbReference type="EMBL" id="MU128910">
    <property type="protein sequence ID" value="KAF9520744.1"/>
    <property type="molecule type" value="Genomic_DNA"/>
</dbReference>
<feature type="region of interest" description="Disordered" evidence="1">
    <location>
        <begin position="151"/>
        <end position="194"/>
    </location>
</feature>
<feature type="compositionally biased region" description="Acidic residues" evidence="1">
    <location>
        <begin position="270"/>
        <end position="285"/>
    </location>
</feature>
<feature type="compositionally biased region" description="Polar residues" evidence="1">
    <location>
        <begin position="68"/>
        <end position="89"/>
    </location>
</feature>
<name>A0A9P6BAF5_9AGAM</name>